<dbReference type="EMBL" id="QKRX01000004">
    <property type="protein sequence ID" value="RAU18546.1"/>
    <property type="molecule type" value="Genomic_DNA"/>
</dbReference>
<sequence length="303" mass="33546">MFFRPNKVYILPTRAGLGYCFVLLLLLLLSVNFENNLAYALTFLLTGVFIVAMHMTHSNLAGVKTEFAGAEACYAQDTALFNVWVSSQRGCDHYQLTASWPNQSSITFDIQALCREKVAVPCHAPERGWLSPGLLKIESRLPLGLFKVWTYHALNVKCLVYPQPINHPVSSGLDLGSQGRGILSNQDGSDDFQGLADYQPGMSQQHIAWKVFARGQGLHVKHYVAEQDAELWLDWQACLEPGIEAKLSSLCYQARYLTSQQRAFGLRLPGKKLTPAMGPEHLRAVLTTLALFGKESSNAESAA</sequence>
<accession>A0A364NN75</accession>
<comment type="caution">
    <text evidence="2">The sequence shown here is derived from an EMBL/GenBank/DDBJ whole genome shotgun (WGS) entry which is preliminary data.</text>
</comment>
<evidence type="ECO:0000313" key="3">
    <source>
        <dbReference type="Proteomes" id="UP000250744"/>
    </source>
</evidence>
<keyword evidence="1" id="KW-0812">Transmembrane</keyword>
<dbReference type="PANTHER" id="PTHR34351:SF1">
    <property type="entry name" value="SLR1927 PROTEIN"/>
    <property type="match status" value="1"/>
</dbReference>
<evidence type="ECO:0000313" key="2">
    <source>
        <dbReference type="EMBL" id="RAU18546.1"/>
    </source>
</evidence>
<dbReference type="Proteomes" id="UP000250744">
    <property type="component" value="Unassembled WGS sequence"/>
</dbReference>
<feature type="transmembrane region" description="Helical" evidence="1">
    <location>
        <begin position="12"/>
        <end position="31"/>
    </location>
</feature>
<organism evidence="2 3">
    <name type="scientific">Nitrincola tibetensis</name>
    <dbReference type="NCBI Taxonomy" id="2219697"/>
    <lineage>
        <taxon>Bacteria</taxon>
        <taxon>Pseudomonadati</taxon>
        <taxon>Pseudomonadota</taxon>
        <taxon>Gammaproteobacteria</taxon>
        <taxon>Oceanospirillales</taxon>
        <taxon>Oceanospirillaceae</taxon>
        <taxon>Nitrincola</taxon>
    </lineage>
</organism>
<keyword evidence="3" id="KW-1185">Reference proteome</keyword>
<dbReference type="AlphaFoldDB" id="A0A364NN75"/>
<evidence type="ECO:0000256" key="1">
    <source>
        <dbReference type="SAM" id="Phobius"/>
    </source>
</evidence>
<dbReference type="OrthoDB" id="5298497at2"/>
<reference evidence="2 3" key="1">
    <citation type="submission" date="2018-06" db="EMBL/GenBank/DDBJ databases">
        <title>Nitrincola tibetense sp. nov., isolated from Lake XuguoCo on Tibetan Plateau.</title>
        <authorList>
            <person name="Xing P."/>
        </authorList>
    </citation>
    <scope>NUCLEOTIDE SEQUENCE [LARGE SCALE GENOMIC DNA]</scope>
    <source>
        <strain evidence="3">xg18</strain>
    </source>
</reference>
<keyword evidence="1" id="KW-0472">Membrane</keyword>
<gene>
    <name evidence="2" type="ORF">DN062_07165</name>
</gene>
<protein>
    <submittedName>
        <fullName evidence="2">Uncharacterized protein</fullName>
    </submittedName>
</protein>
<dbReference type="PANTHER" id="PTHR34351">
    <property type="entry name" value="SLR1927 PROTEIN-RELATED"/>
    <property type="match status" value="1"/>
</dbReference>
<feature type="transmembrane region" description="Helical" evidence="1">
    <location>
        <begin position="37"/>
        <end position="55"/>
    </location>
</feature>
<proteinExistence type="predicted"/>
<name>A0A364NN75_9GAMM</name>
<keyword evidence="1" id="KW-1133">Transmembrane helix</keyword>